<comment type="subcellular location">
    <subcellularLocation>
        <location evidence="1">Membrane</location>
        <topology evidence="1">Multi-pass membrane protein</topology>
    </subcellularLocation>
    <subcellularLocation>
        <location evidence="9">Mitochondrion inner membrane</location>
        <topology evidence="9">Multi-pass membrane protein</topology>
    </subcellularLocation>
</comment>
<sequence length="621" mass="68746">MKSRSQGTPSRLSLGMLKLASLGANQWSGTAGGDSLVRTSVSQARLDELLVLELRKDGGRGYLTFSIRGLYKFVLTSITNPHHSLQENIRPTVSPPVTVTEPSIHDAEEENSENAGSGSIVADEDEQVTFAVPTETIPPDAAEEAQDSRRAEIVESKPVVMLKDMKRCNRASISGMQPNKVTEDGGTTDEQVAGEGEMTYRDRLGGYLHPRDMRKLTAPFSASVEPELMVRRHVVLLNFDPFRAIILRDRLLILVPDGADSILVQLEQRVRGGTAELENSVFGARSEHVHISDPKETRPTSGFVNIFDKLVRKPTGSDDHGVSSTSKSSDRQNTLQTVGRRLNLSSIKKPVANSQQSYMAKISKNSDDWKLPTVYDFGDEWNEIHGRAWIDIPFELQCIDACLYSVCEILTNDTTSIQEVAKDYIEDILSGRFGLMEDPLMAIRHIKDAIREMRSRVNSFVKALDRILDNDENMALMNLSRLLTHPDRFLQSTSSAILEEEADEVELVLEEKQSSGFTLQNALRLVDGQVDTASDLLDQKQDAIRNRLLFANMIISVFSLCVASASFVGSIFGMNVPIFLEENSNAFRQITISTITGALFLGVSIMSALIWTGTIPRARLG</sequence>
<dbReference type="HOGENOM" id="CLU_440392_0_0_1"/>
<keyword evidence="5" id="KW-0809">Transit peptide</keyword>
<dbReference type="Gene3D" id="1.20.58.340">
    <property type="entry name" value="Magnesium transport protein CorA, transmembrane region"/>
    <property type="match status" value="1"/>
</dbReference>
<keyword evidence="7 9" id="KW-0406">Ion transport</keyword>
<evidence type="ECO:0000256" key="5">
    <source>
        <dbReference type="ARBA" id="ARBA00022946"/>
    </source>
</evidence>
<dbReference type="GO" id="GO:0005743">
    <property type="term" value="C:mitochondrial inner membrane"/>
    <property type="evidence" value="ECO:0007669"/>
    <property type="project" value="UniProtKB-SubCell"/>
</dbReference>
<evidence type="ECO:0000256" key="7">
    <source>
        <dbReference type="ARBA" id="ARBA00023065"/>
    </source>
</evidence>
<keyword evidence="2 9" id="KW-0813">Transport</keyword>
<dbReference type="EMBL" id="CM000624">
    <property type="protein sequence ID" value="EEC44261.1"/>
    <property type="molecule type" value="Genomic_DNA"/>
</dbReference>
<dbReference type="Gene3D" id="2.40.128.330">
    <property type="match status" value="1"/>
</dbReference>
<accession>B7GAJ0</accession>
<dbReference type="GO" id="GO:0015095">
    <property type="term" value="F:magnesium ion transmembrane transporter activity"/>
    <property type="evidence" value="ECO:0007669"/>
    <property type="project" value="TreeGrafter"/>
</dbReference>
<reference evidence="11 12" key="1">
    <citation type="journal article" date="2008" name="Nature">
        <title>The Phaeodactylum genome reveals the evolutionary history of diatom genomes.</title>
        <authorList>
            <person name="Bowler C."/>
            <person name="Allen A.E."/>
            <person name="Badger J.H."/>
            <person name="Grimwood J."/>
            <person name="Jabbari K."/>
            <person name="Kuo A."/>
            <person name="Maheswari U."/>
            <person name="Martens C."/>
            <person name="Maumus F."/>
            <person name="Otillar R.P."/>
            <person name="Rayko E."/>
            <person name="Salamov A."/>
            <person name="Vandepoele K."/>
            <person name="Beszteri B."/>
            <person name="Gruber A."/>
            <person name="Heijde M."/>
            <person name="Katinka M."/>
            <person name="Mock T."/>
            <person name="Valentin K."/>
            <person name="Verret F."/>
            <person name="Berges J.A."/>
            <person name="Brownlee C."/>
            <person name="Cadoret J.P."/>
            <person name="Chiovitti A."/>
            <person name="Choi C.J."/>
            <person name="Coesel S."/>
            <person name="De Martino A."/>
            <person name="Detter J.C."/>
            <person name="Durkin C."/>
            <person name="Falciatore A."/>
            <person name="Fournet J."/>
            <person name="Haruta M."/>
            <person name="Huysman M.J."/>
            <person name="Jenkins B.D."/>
            <person name="Jiroutova K."/>
            <person name="Jorgensen R.E."/>
            <person name="Joubert Y."/>
            <person name="Kaplan A."/>
            <person name="Kroger N."/>
            <person name="Kroth P.G."/>
            <person name="La Roche J."/>
            <person name="Lindquist E."/>
            <person name="Lommer M."/>
            <person name="Martin-Jezequel V."/>
            <person name="Lopez P.J."/>
            <person name="Lucas S."/>
            <person name="Mangogna M."/>
            <person name="McGinnis K."/>
            <person name="Medlin L.K."/>
            <person name="Montsant A."/>
            <person name="Oudot-Le Secq M.P."/>
            <person name="Napoli C."/>
            <person name="Obornik M."/>
            <person name="Parker M.S."/>
            <person name="Petit J.L."/>
            <person name="Porcel B.M."/>
            <person name="Poulsen N."/>
            <person name="Robison M."/>
            <person name="Rychlewski L."/>
            <person name="Rynearson T.A."/>
            <person name="Schmutz J."/>
            <person name="Shapiro H."/>
            <person name="Siaut M."/>
            <person name="Stanley M."/>
            <person name="Sussman M.R."/>
            <person name="Taylor A.R."/>
            <person name="Vardi A."/>
            <person name="von Dassow P."/>
            <person name="Vyverman W."/>
            <person name="Willis A."/>
            <person name="Wyrwicz L.S."/>
            <person name="Rokhsar D.S."/>
            <person name="Weissenbach J."/>
            <person name="Armbrust E.V."/>
            <person name="Green B.R."/>
            <person name="Van de Peer Y."/>
            <person name="Grigoriev I.V."/>
        </authorList>
    </citation>
    <scope>NUCLEOTIDE SEQUENCE [LARGE SCALE GENOMIC DNA]</scope>
    <source>
        <strain evidence="11 12">CCAP 1055/1</strain>
    </source>
</reference>
<feature type="compositionally biased region" description="Polar residues" evidence="10">
    <location>
        <begin position="322"/>
        <end position="335"/>
    </location>
</feature>
<dbReference type="GeneID" id="7195795"/>
<dbReference type="PaxDb" id="2850-Phatr49420"/>
<dbReference type="KEGG" id="pti:PHATRDRAFT_49420"/>
<evidence type="ECO:0000256" key="4">
    <source>
        <dbReference type="ARBA" id="ARBA00022842"/>
    </source>
</evidence>
<evidence type="ECO:0000256" key="6">
    <source>
        <dbReference type="ARBA" id="ARBA00022989"/>
    </source>
</evidence>
<dbReference type="CDD" id="cd12823">
    <property type="entry name" value="Mrs2_Mfm1p-like"/>
    <property type="match status" value="1"/>
</dbReference>
<evidence type="ECO:0000313" key="12">
    <source>
        <dbReference type="Proteomes" id="UP000000759"/>
    </source>
</evidence>
<evidence type="ECO:0000256" key="3">
    <source>
        <dbReference type="ARBA" id="ARBA00022692"/>
    </source>
</evidence>
<dbReference type="InParanoid" id="B7GAJ0"/>
<evidence type="ECO:0000256" key="10">
    <source>
        <dbReference type="SAM" id="MobiDB-lite"/>
    </source>
</evidence>
<dbReference type="RefSeq" id="XP_002184083.1">
    <property type="nucleotide sequence ID" value="XM_002184047.1"/>
</dbReference>
<dbReference type="Pfam" id="PF22099">
    <property type="entry name" value="MRS2-like"/>
    <property type="match status" value="1"/>
</dbReference>
<evidence type="ECO:0000256" key="9">
    <source>
        <dbReference type="RuleBase" id="RU366042"/>
    </source>
</evidence>
<dbReference type="AlphaFoldDB" id="B7GAJ0"/>
<dbReference type="OrthoDB" id="200813at2759"/>
<feature type="region of interest" description="Disordered" evidence="10">
    <location>
        <begin position="314"/>
        <end position="335"/>
    </location>
</feature>
<dbReference type="Proteomes" id="UP000000759">
    <property type="component" value="Chromosome 22"/>
</dbReference>
<proteinExistence type="inferred from homology"/>
<evidence type="ECO:0000256" key="8">
    <source>
        <dbReference type="ARBA" id="ARBA00023136"/>
    </source>
</evidence>
<evidence type="ECO:0000256" key="2">
    <source>
        <dbReference type="ARBA" id="ARBA00022448"/>
    </source>
</evidence>
<keyword evidence="4 9" id="KW-0460">Magnesium</keyword>
<gene>
    <name evidence="11" type="ORF">PHATRDRAFT_49420</name>
</gene>
<comment type="similarity">
    <text evidence="9">Belongs to the CorA metal ion transporter (MIT) (TC 1.A.35) family.</text>
</comment>
<organism evidence="11 12">
    <name type="scientific">Phaeodactylum tricornutum (strain CCAP 1055/1)</name>
    <dbReference type="NCBI Taxonomy" id="556484"/>
    <lineage>
        <taxon>Eukaryota</taxon>
        <taxon>Sar</taxon>
        <taxon>Stramenopiles</taxon>
        <taxon>Ochrophyta</taxon>
        <taxon>Bacillariophyta</taxon>
        <taxon>Bacillariophyceae</taxon>
        <taxon>Bacillariophycidae</taxon>
        <taxon>Naviculales</taxon>
        <taxon>Phaeodactylaceae</taxon>
        <taxon>Phaeodactylum</taxon>
    </lineage>
</organism>
<evidence type="ECO:0000313" key="11">
    <source>
        <dbReference type="EMBL" id="EEC44261.1"/>
    </source>
</evidence>
<dbReference type="eggNOG" id="KOG2662">
    <property type="taxonomic scope" value="Eukaryota"/>
</dbReference>
<keyword evidence="9" id="KW-0999">Mitochondrion inner membrane</keyword>
<dbReference type="PANTHER" id="PTHR13890">
    <property type="entry name" value="RNA SPLICING PROTEIN MRS2, MITOCHONDRIAL"/>
    <property type="match status" value="1"/>
</dbReference>
<reference evidence="12" key="2">
    <citation type="submission" date="2008-08" db="EMBL/GenBank/DDBJ databases">
        <authorList>
            <consortium name="Diatom Consortium"/>
            <person name="Grigoriev I."/>
            <person name="Grimwood J."/>
            <person name="Kuo A."/>
            <person name="Otillar R.P."/>
            <person name="Salamov A."/>
            <person name="Detter J.C."/>
            <person name="Lindquist E."/>
            <person name="Shapiro H."/>
            <person name="Lucas S."/>
            <person name="Glavina del Rio T."/>
            <person name="Pitluck S."/>
            <person name="Rokhsar D."/>
            <person name="Bowler C."/>
        </authorList>
    </citation>
    <scope>GENOME REANNOTATION</scope>
    <source>
        <strain evidence="12">CCAP 1055/1</strain>
    </source>
</reference>
<keyword evidence="3 9" id="KW-0812">Transmembrane</keyword>
<protein>
    <recommendedName>
        <fullName evidence="9">Magnesium transporter</fullName>
    </recommendedName>
</protein>
<keyword evidence="6 9" id="KW-1133">Transmembrane helix</keyword>
<feature type="transmembrane region" description="Helical" evidence="9">
    <location>
        <begin position="592"/>
        <end position="611"/>
    </location>
</feature>
<evidence type="ECO:0000256" key="1">
    <source>
        <dbReference type="ARBA" id="ARBA00004141"/>
    </source>
</evidence>
<keyword evidence="9" id="KW-0496">Mitochondrion</keyword>
<dbReference type="InterPro" id="IPR039204">
    <property type="entry name" value="MRS2-like"/>
</dbReference>
<name>B7GAJ0_PHATC</name>
<keyword evidence="8 9" id="KW-0472">Membrane</keyword>
<feature type="transmembrane region" description="Helical" evidence="9">
    <location>
        <begin position="549"/>
        <end position="572"/>
    </location>
</feature>
<dbReference type="PANTHER" id="PTHR13890:SF0">
    <property type="entry name" value="MAGNESIUM TRANSPORTER MRS2 HOMOLOG, MITOCHONDRIAL"/>
    <property type="match status" value="1"/>
</dbReference>
<keyword evidence="12" id="KW-1185">Reference proteome</keyword>